<keyword evidence="3" id="KW-0472">Membrane</keyword>
<sequence>MRLLPFRSNLEKNHKVGHNSSENEKLKRFKFLDTSKYNRKNYKIDTDGDKDVFSLMHSPFRDIDNSTFVSNPSHFSCINKRGLHKSNSNNMKGELNEEFNNNANTFIQIAKVEIVDRDALDYMDTIDEKGDATFSLQPQLIDIYICKEIKRFIEYYDEVNGRYTKEYLPKIEDAFNYMNNIAIHCISDKKDLTDLVNILEYPEYYNKQIVQYSKKYNEYKPHINKYVNCLKTQNNNYKTKITEIVNSIKKLLEDIPCSNECDTSKYSLNIKHYLLQFNDFSYNSNISFMKSSTDFLNSGVNLIELIEKELEKTSHTYSIRFILEEIKEIIDRYNFHLKNVNYGIHNTKELNKKIIPPNVDKNTLITHYFELVKFFSHFKFSNEMINKLEIMLKEKKEIFYKLFNKLIDELIKKINVHLNFRHFQTKYDTFLSISQNMIHYVEDIYYTNSEKVRDYERGKDVDNVISKTGIKEKLNELKAKMQELKKIVNLMESKYNLVKPKEIMINDLINKTSIEVYSSEKRDDLLKTVETLLVEGKGVTNDFEEIYKYYSNTQVLEKKISALIENVNDSFVITKELVEKERKNNNTKLLVNMKVENLIKISNSIQDILSIKKEIKKNNTQIEELIKETSLNVNQFINRKKSADDNISALLHDFNSLNLDSILGEMIKFVDKNKNFIKESHTPEEYKNMLTESNKEYSKIKGINFNGISDVSNKLKEELNNILHIKEDIINQQHEVMEKDMLNTVNQLREQYNNLENMMNNYKGNKEKLEEIKDNVTKIKNKFSDVLNKNVEDTMEEKKIYAKLSELKDFAFQQKKRIPEEINKIKDVAKKIKKQLNINHKMAERINKVTNKAYSEINNLEKDIPEDISESKALQHESDFDNNSKLTDNTIREIDALIKNIKLYKSLNAAINGSTMSNTSIEEIKLNKNILNEKIDEQIKAIEREKLIEETTKTKLLNNLNNEKINLIKNLDETYLNNLSTQIREQLEYYDDSKKTIKNISEAKLAKLQEETNKWADIKVLVDNLTMIYQEINNDVNKLINNQNSEIVNLIDKRLTDIQKKINNKMNMLINSMDQIKIKLVSLDINKYIKENRIRINDGSIRRLQWNLNALEQKITKNNSQLHNFKKRYNEYITKANEQKNNKQDLHRKKDVMKRIYEELSGTYDELSQMEKVDNTLKDVNEVQSEFDKILKGDVTETASDRKEKSENKRDSKASMNNHTLSYAGAFVLVLCICSVFAFMTIQNKYEQSKLLEAQQEEFVVNGTINKEYVEEVIEAPFY</sequence>
<dbReference type="VEuPathDB" id="PlasmoDB:POWCR01_060026200"/>
<accession>A0A1C3KQ41</accession>
<dbReference type="InterPro" id="IPR041668">
    <property type="entry name" value="Rh5_CC"/>
</dbReference>
<feature type="coiled-coil region" evidence="1">
    <location>
        <begin position="921"/>
        <end position="977"/>
    </location>
</feature>
<dbReference type="AlphaFoldDB" id="A0A1C3KQ41"/>
<feature type="transmembrane region" description="Helical" evidence="3">
    <location>
        <begin position="1221"/>
        <end position="1242"/>
    </location>
</feature>
<organism evidence="5 6">
    <name type="scientific">Plasmodium ovale</name>
    <name type="common">malaria parasite P. ovale</name>
    <dbReference type="NCBI Taxonomy" id="36330"/>
    <lineage>
        <taxon>Eukaryota</taxon>
        <taxon>Sar</taxon>
        <taxon>Alveolata</taxon>
        <taxon>Apicomplexa</taxon>
        <taxon>Aconoidasida</taxon>
        <taxon>Haemosporida</taxon>
        <taxon>Plasmodiidae</taxon>
        <taxon>Plasmodium</taxon>
        <taxon>Plasmodium (Plasmodium)</taxon>
    </lineage>
</organism>
<evidence type="ECO:0000256" key="2">
    <source>
        <dbReference type="SAM" id="MobiDB-lite"/>
    </source>
</evidence>
<dbReference type="OrthoDB" id="376720at2759"/>
<protein>
    <submittedName>
        <fullName evidence="5">Reticulocyte binding protein 3, putative</fullName>
    </submittedName>
</protein>
<keyword evidence="3" id="KW-1133">Transmembrane helix</keyword>
<feature type="region of interest" description="Disordered" evidence="2">
    <location>
        <begin position="1"/>
        <end position="22"/>
    </location>
</feature>
<dbReference type="Proteomes" id="UP000243200">
    <property type="component" value="Chromosome 6"/>
</dbReference>
<dbReference type="Pfam" id="PF18515">
    <property type="entry name" value="Rh5"/>
    <property type="match status" value="1"/>
</dbReference>
<keyword evidence="1" id="KW-0175">Coiled coil</keyword>
<dbReference type="EMBL" id="LT594510">
    <property type="protein sequence ID" value="SBT76214.1"/>
    <property type="molecule type" value="Genomic_DNA"/>
</dbReference>
<evidence type="ECO:0000259" key="4">
    <source>
        <dbReference type="Pfam" id="PF18515"/>
    </source>
</evidence>
<evidence type="ECO:0000313" key="6">
    <source>
        <dbReference type="Proteomes" id="UP000243200"/>
    </source>
</evidence>
<gene>
    <name evidence="5" type="primary">PowCR01_060026200</name>
    <name evidence="5" type="ORF">POWCR01_060026200</name>
</gene>
<reference evidence="5 6" key="1">
    <citation type="submission" date="2016-06" db="EMBL/GenBank/DDBJ databases">
        <authorList>
            <consortium name="Pathogen Informatics"/>
        </authorList>
    </citation>
    <scope>NUCLEOTIDE SEQUENCE [LARGE SCALE GENOMIC DNA]</scope>
    <source>
        <strain evidence="5">PowCR01</strain>
    </source>
</reference>
<proteinExistence type="predicted"/>
<feature type="coiled-coil region" evidence="1">
    <location>
        <begin position="467"/>
        <end position="494"/>
    </location>
</feature>
<dbReference type="VEuPathDB" id="PlasmoDB:PocGH01_00129300"/>
<feature type="coiled-coil region" evidence="1">
    <location>
        <begin position="738"/>
        <end position="789"/>
    </location>
</feature>
<feature type="coiled-coil region" evidence="1">
    <location>
        <begin position="1101"/>
        <end position="1149"/>
    </location>
</feature>
<evidence type="ECO:0000256" key="3">
    <source>
        <dbReference type="SAM" id="Phobius"/>
    </source>
</evidence>
<name>A0A1C3KQ41_PLAOA</name>
<keyword evidence="3" id="KW-0812">Transmembrane</keyword>
<feature type="domain" description="Rh5 coiled-coil" evidence="4">
    <location>
        <begin position="168"/>
        <end position="418"/>
    </location>
</feature>
<evidence type="ECO:0000313" key="5">
    <source>
        <dbReference type="EMBL" id="SBT76214.1"/>
    </source>
</evidence>
<evidence type="ECO:0000256" key="1">
    <source>
        <dbReference type="SAM" id="Coils"/>
    </source>
</evidence>